<keyword evidence="2" id="KW-1185">Reference proteome</keyword>
<dbReference type="RefSeq" id="WP_207295189.1">
    <property type="nucleotide sequence ID" value="NZ_CP071448.1"/>
</dbReference>
<proteinExistence type="predicted"/>
<dbReference type="Proteomes" id="UP000663440">
    <property type="component" value="Chromosome"/>
</dbReference>
<organism evidence="1 2">
    <name type="scientific">Flavobacterium endoglycinae</name>
    <dbReference type="NCBI Taxonomy" id="2816357"/>
    <lineage>
        <taxon>Bacteria</taxon>
        <taxon>Pseudomonadati</taxon>
        <taxon>Bacteroidota</taxon>
        <taxon>Flavobacteriia</taxon>
        <taxon>Flavobacteriales</taxon>
        <taxon>Flavobacteriaceae</taxon>
        <taxon>Flavobacterium</taxon>
    </lineage>
</organism>
<name>A0ABX7QAD5_9FLAO</name>
<gene>
    <name evidence="1" type="ORF">J0383_17100</name>
</gene>
<evidence type="ECO:0000313" key="2">
    <source>
        <dbReference type="Proteomes" id="UP000663440"/>
    </source>
</evidence>
<protein>
    <submittedName>
        <fullName evidence="1">DUF4200 domain-containing protein</fullName>
    </submittedName>
</protein>
<sequence>MKNFLGLILAVVFSNSGFSQTTINQNGLQTTVIKGLAAQATQAKRFEIANIGYNSFHWQYGGLIIIEIYQAYFSNDYKKYVIQNGFGEGVNSGSAILKLVETHGNQYLGKIVLGTPVDISSTFGGYTNRQLPIYFDVQNYASYTVKISYQQPKVDTITDYNQIKINETPTGTNIANFTVSGELNTNIITNGLLRVSGSGNHYVQNGNVGIGTTNPTSKLTVAGNIAAREVKVTVDAGADFVFEKDYSLQSLESVDKFIKENKHLPEIASAEEMKKDGINLSEMNIKLLQKIEELTLYSIQQNKKIEEQSKEIESLKSLALRIAKLENQSAQK</sequence>
<dbReference type="EMBL" id="CP071448">
    <property type="protein sequence ID" value="QSW87980.1"/>
    <property type="molecule type" value="Genomic_DNA"/>
</dbReference>
<reference evidence="1 2" key="1">
    <citation type="submission" date="2021-03" db="EMBL/GenBank/DDBJ databases">
        <title>Flavobacterium kribbensis sp. nov, an endophytic bacteria, isolated from soybean.</title>
        <authorList>
            <person name="Lee J."/>
            <person name="Seo J."/>
        </authorList>
    </citation>
    <scope>NUCLEOTIDE SEQUENCE [LARGE SCALE GENOMIC DNA]</scope>
    <source>
        <strain evidence="1 2">BB8</strain>
    </source>
</reference>
<evidence type="ECO:0000313" key="1">
    <source>
        <dbReference type="EMBL" id="QSW87980.1"/>
    </source>
</evidence>
<accession>A0ABX7QAD5</accession>